<dbReference type="AlphaFoldDB" id="A0A8J2KRR9"/>
<feature type="transmembrane region" description="Helical" evidence="1">
    <location>
        <begin position="90"/>
        <end position="108"/>
    </location>
</feature>
<dbReference type="OrthoDB" id="6424355at2759"/>
<dbReference type="EMBL" id="CAJVCH010190322">
    <property type="protein sequence ID" value="CAG7730181.1"/>
    <property type="molecule type" value="Genomic_DNA"/>
</dbReference>
<keyword evidence="1" id="KW-0472">Membrane</keyword>
<comment type="caution">
    <text evidence="3">The sequence shown here is derived from an EMBL/GenBank/DDBJ whole genome shotgun (WGS) entry which is preliminary data.</text>
</comment>
<dbReference type="Proteomes" id="UP000708208">
    <property type="component" value="Unassembled WGS sequence"/>
</dbReference>
<proteinExistence type="predicted"/>
<reference evidence="3" key="1">
    <citation type="submission" date="2021-06" db="EMBL/GenBank/DDBJ databases">
        <authorList>
            <person name="Hodson N. C."/>
            <person name="Mongue J. A."/>
            <person name="Jaron S. K."/>
        </authorList>
    </citation>
    <scope>NUCLEOTIDE SEQUENCE</scope>
</reference>
<keyword evidence="1" id="KW-0812">Transmembrane</keyword>
<evidence type="ECO:0000313" key="3">
    <source>
        <dbReference type="EMBL" id="CAG7730181.1"/>
    </source>
</evidence>
<dbReference type="InterPro" id="IPR032073">
    <property type="entry name" value="FNDC5_C"/>
</dbReference>
<keyword evidence="1" id="KW-1133">Transmembrane helix</keyword>
<feature type="domain" description="Fibronectin type III" evidence="2">
    <location>
        <begin position="84"/>
        <end position="142"/>
    </location>
</feature>
<evidence type="ECO:0000256" key="1">
    <source>
        <dbReference type="SAM" id="Phobius"/>
    </source>
</evidence>
<accession>A0A8J2KRR9</accession>
<keyword evidence="4" id="KW-1185">Reference proteome</keyword>
<feature type="non-terminal residue" evidence="3">
    <location>
        <position position="1"/>
    </location>
</feature>
<dbReference type="PANTHER" id="PTHR21104:SF1">
    <property type="entry name" value="FIBRONECTIN TYPE III DOMAIN-CONTAINING PROTEIN"/>
    <property type="match status" value="1"/>
</dbReference>
<evidence type="ECO:0000313" key="4">
    <source>
        <dbReference type="Proteomes" id="UP000708208"/>
    </source>
</evidence>
<organism evidence="3 4">
    <name type="scientific">Allacma fusca</name>
    <dbReference type="NCBI Taxonomy" id="39272"/>
    <lineage>
        <taxon>Eukaryota</taxon>
        <taxon>Metazoa</taxon>
        <taxon>Ecdysozoa</taxon>
        <taxon>Arthropoda</taxon>
        <taxon>Hexapoda</taxon>
        <taxon>Collembola</taxon>
        <taxon>Symphypleona</taxon>
        <taxon>Sminthuridae</taxon>
        <taxon>Allacma</taxon>
    </lineage>
</organism>
<dbReference type="Pfam" id="PF16066">
    <property type="entry name" value="DUF4808"/>
    <property type="match status" value="1"/>
</dbReference>
<protein>
    <recommendedName>
        <fullName evidence="2">Fibronectin type III domain-containing protein</fullName>
    </recommendedName>
</protein>
<dbReference type="PANTHER" id="PTHR21104">
    <property type="entry name" value="FIBRONECTIN TYPE III DOMAIN-CONTAINING PROTEIN"/>
    <property type="match status" value="1"/>
</dbReference>
<name>A0A8J2KRR9_9HEXA</name>
<gene>
    <name evidence="3" type="ORF">AFUS01_LOCUS18845</name>
</gene>
<sequence length="149" mass="16754">DEAMVFTIRKKQIQQYSSPNGKFLRFVIAFYTDMEKIHPYGSSIDSRDGFFDISVSSNTPNDSASINSSGGPVNGSNRNEQGVIVRGEEIGIVVVVLLLWVGAIILFFNRWGKIRMLEPYQPKFCEDHRPSCPMAEVTTVQQYPVSTSR</sequence>
<evidence type="ECO:0000259" key="2">
    <source>
        <dbReference type="Pfam" id="PF16066"/>
    </source>
</evidence>